<dbReference type="Proteomes" id="UP001221898">
    <property type="component" value="Unassembled WGS sequence"/>
</dbReference>
<dbReference type="EMBL" id="JAINUG010000383">
    <property type="protein sequence ID" value="KAJ8372859.1"/>
    <property type="molecule type" value="Genomic_DNA"/>
</dbReference>
<sequence length="92" mass="10122">MNLASQCVCGVRRHAPSPAGSSQAGVMQTARGRWKWEVGSDLHLQILAEQAQSQSAAPLARSGVNTHIPWARFLLSESRRQRFTSKRIVPAK</sequence>
<accession>A0AAD7W2J8</accession>
<keyword evidence="2" id="KW-1185">Reference proteome</keyword>
<organism evidence="1 2">
    <name type="scientific">Aldrovandia affinis</name>
    <dbReference type="NCBI Taxonomy" id="143900"/>
    <lineage>
        <taxon>Eukaryota</taxon>
        <taxon>Metazoa</taxon>
        <taxon>Chordata</taxon>
        <taxon>Craniata</taxon>
        <taxon>Vertebrata</taxon>
        <taxon>Euteleostomi</taxon>
        <taxon>Actinopterygii</taxon>
        <taxon>Neopterygii</taxon>
        <taxon>Teleostei</taxon>
        <taxon>Notacanthiformes</taxon>
        <taxon>Halosauridae</taxon>
        <taxon>Aldrovandia</taxon>
    </lineage>
</organism>
<dbReference type="AlphaFoldDB" id="A0AAD7W2J8"/>
<gene>
    <name evidence="1" type="ORF">AAFF_G00276320</name>
</gene>
<proteinExistence type="predicted"/>
<reference evidence="1" key="1">
    <citation type="journal article" date="2023" name="Science">
        <title>Genome structures resolve the early diversification of teleost fishes.</title>
        <authorList>
            <person name="Parey E."/>
            <person name="Louis A."/>
            <person name="Montfort J."/>
            <person name="Bouchez O."/>
            <person name="Roques C."/>
            <person name="Iampietro C."/>
            <person name="Lluch J."/>
            <person name="Castinel A."/>
            <person name="Donnadieu C."/>
            <person name="Desvignes T."/>
            <person name="Floi Bucao C."/>
            <person name="Jouanno E."/>
            <person name="Wen M."/>
            <person name="Mejri S."/>
            <person name="Dirks R."/>
            <person name="Jansen H."/>
            <person name="Henkel C."/>
            <person name="Chen W.J."/>
            <person name="Zahm M."/>
            <person name="Cabau C."/>
            <person name="Klopp C."/>
            <person name="Thompson A.W."/>
            <person name="Robinson-Rechavi M."/>
            <person name="Braasch I."/>
            <person name="Lecointre G."/>
            <person name="Bobe J."/>
            <person name="Postlethwait J.H."/>
            <person name="Berthelot C."/>
            <person name="Roest Crollius H."/>
            <person name="Guiguen Y."/>
        </authorList>
    </citation>
    <scope>NUCLEOTIDE SEQUENCE</scope>
    <source>
        <strain evidence="1">NC1722</strain>
    </source>
</reference>
<evidence type="ECO:0000313" key="2">
    <source>
        <dbReference type="Proteomes" id="UP001221898"/>
    </source>
</evidence>
<evidence type="ECO:0000313" key="1">
    <source>
        <dbReference type="EMBL" id="KAJ8372859.1"/>
    </source>
</evidence>
<protein>
    <submittedName>
        <fullName evidence="1">Uncharacterized protein</fullName>
    </submittedName>
</protein>
<name>A0AAD7W2J8_9TELE</name>
<comment type="caution">
    <text evidence="1">The sequence shown here is derived from an EMBL/GenBank/DDBJ whole genome shotgun (WGS) entry which is preliminary data.</text>
</comment>